<dbReference type="AlphaFoldDB" id="A0A844AEV3"/>
<organism evidence="1 2">
    <name type="scientific">Rhizobium fredii</name>
    <name type="common">Sinorhizobium fredii</name>
    <dbReference type="NCBI Taxonomy" id="380"/>
    <lineage>
        <taxon>Bacteria</taxon>
        <taxon>Pseudomonadati</taxon>
        <taxon>Pseudomonadota</taxon>
        <taxon>Alphaproteobacteria</taxon>
        <taxon>Hyphomicrobiales</taxon>
        <taxon>Rhizobiaceae</taxon>
        <taxon>Sinorhizobium/Ensifer group</taxon>
        <taxon>Sinorhizobium</taxon>
    </lineage>
</organism>
<dbReference type="EMBL" id="WISZ01000142">
    <property type="protein sequence ID" value="MQX10186.1"/>
    <property type="molecule type" value="Genomic_DNA"/>
</dbReference>
<evidence type="ECO:0000313" key="1">
    <source>
        <dbReference type="EMBL" id="MQX10186.1"/>
    </source>
</evidence>
<comment type="caution">
    <text evidence="1">The sequence shown here is derived from an EMBL/GenBank/DDBJ whole genome shotgun (WGS) entry which is preliminary data.</text>
</comment>
<dbReference type="Proteomes" id="UP000466694">
    <property type="component" value="Unassembled WGS sequence"/>
</dbReference>
<name>A0A844AEV3_RHIFR</name>
<gene>
    <name evidence="1" type="ORF">GHK48_18395</name>
</gene>
<evidence type="ECO:0000313" key="2">
    <source>
        <dbReference type="Proteomes" id="UP000466694"/>
    </source>
</evidence>
<proteinExistence type="predicted"/>
<accession>A0A844AEV3</accession>
<reference evidence="1 2" key="1">
    <citation type="journal article" date="2013" name="Genome Biol.">
        <title>Comparative genomics of the core and accessory genomes of 48 Sinorhizobium strains comprising five genospecies.</title>
        <authorList>
            <person name="Sugawara M."/>
            <person name="Epstein B."/>
            <person name="Badgley B.D."/>
            <person name="Unno T."/>
            <person name="Xu L."/>
            <person name="Reese J."/>
            <person name="Gyaneshwar P."/>
            <person name="Denny R."/>
            <person name="Mudge J."/>
            <person name="Bharti A.K."/>
            <person name="Farmer A.D."/>
            <person name="May G.D."/>
            <person name="Woodward J.E."/>
            <person name="Medigue C."/>
            <person name="Vallenet D."/>
            <person name="Lajus A."/>
            <person name="Rouy Z."/>
            <person name="Martinez-Vaz B."/>
            <person name="Tiffin P."/>
            <person name="Young N.D."/>
            <person name="Sadowsky M.J."/>
        </authorList>
    </citation>
    <scope>NUCLEOTIDE SEQUENCE [LARGE SCALE GENOMIC DNA]</scope>
    <source>
        <strain evidence="1 2">USDA205</strain>
    </source>
</reference>
<protein>
    <submittedName>
        <fullName evidence="1">Uncharacterized protein</fullName>
    </submittedName>
</protein>
<sequence>MNQLMQPKKSMPPSGFAKSAVLIGICALTSGCWPGECYPPLPPLLRDLTADSEGEVWSPGSCALPEGKQQAYSPELTSRLQARFPGGSDAAPVERDLLAMGFRVVSPCPNVPSDRLAQFLQKGCAFPMDARITWQVTEDGKIADLSGDVFYKPGPEYR</sequence>